<name>A0A7J9JGM5_9ROSI</name>
<accession>A0A7J9JGM5</accession>
<comment type="caution">
    <text evidence="1">The sequence shown here is derived from an EMBL/GenBank/DDBJ whole genome shotgun (WGS) entry which is preliminary data.</text>
</comment>
<organism evidence="1 2">
    <name type="scientific">Gossypium armourianum</name>
    <dbReference type="NCBI Taxonomy" id="34283"/>
    <lineage>
        <taxon>Eukaryota</taxon>
        <taxon>Viridiplantae</taxon>
        <taxon>Streptophyta</taxon>
        <taxon>Embryophyta</taxon>
        <taxon>Tracheophyta</taxon>
        <taxon>Spermatophyta</taxon>
        <taxon>Magnoliopsida</taxon>
        <taxon>eudicotyledons</taxon>
        <taxon>Gunneridae</taxon>
        <taxon>Pentapetalae</taxon>
        <taxon>rosids</taxon>
        <taxon>malvids</taxon>
        <taxon>Malvales</taxon>
        <taxon>Malvaceae</taxon>
        <taxon>Malvoideae</taxon>
        <taxon>Gossypium</taxon>
    </lineage>
</organism>
<reference evidence="1 2" key="1">
    <citation type="journal article" date="2019" name="Genome Biol. Evol.">
        <title>Insights into the evolution of the New World diploid cottons (Gossypium, subgenus Houzingenia) based on genome sequencing.</title>
        <authorList>
            <person name="Grover C.E."/>
            <person name="Arick M.A. 2nd"/>
            <person name="Thrash A."/>
            <person name="Conover J.L."/>
            <person name="Sanders W.S."/>
            <person name="Peterson D.G."/>
            <person name="Frelichowski J.E."/>
            <person name="Scheffler J.A."/>
            <person name="Scheffler B.E."/>
            <person name="Wendel J.F."/>
        </authorList>
    </citation>
    <scope>NUCLEOTIDE SEQUENCE [LARGE SCALE GENOMIC DNA]</scope>
    <source>
        <strain evidence="1">6</strain>
        <tissue evidence="1">Leaf</tissue>
    </source>
</reference>
<evidence type="ECO:0000313" key="1">
    <source>
        <dbReference type="EMBL" id="MBA0833559.1"/>
    </source>
</evidence>
<keyword evidence="2" id="KW-1185">Reference proteome</keyword>
<proteinExistence type="predicted"/>
<sequence>MDVIDSLRKVWMVLGKFHKQEVFGNYV</sequence>
<dbReference type="Proteomes" id="UP000593575">
    <property type="component" value="Unassembled WGS sequence"/>
</dbReference>
<dbReference type="AlphaFoldDB" id="A0A7J9JGM5"/>
<dbReference type="EMBL" id="JABFAE010000008">
    <property type="protein sequence ID" value="MBA0833559.1"/>
    <property type="molecule type" value="Genomic_DNA"/>
</dbReference>
<protein>
    <submittedName>
        <fullName evidence="1">Uncharacterized protein</fullName>
    </submittedName>
</protein>
<gene>
    <name evidence="1" type="ORF">Goarm_005994</name>
</gene>
<evidence type="ECO:0000313" key="2">
    <source>
        <dbReference type="Proteomes" id="UP000593575"/>
    </source>
</evidence>